<name>A0A928TPU6_UNCKA</name>
<dbReference type="InterPro" id="IPR015946">
    <property type="entry name" value="KH_dom-like_a/b"/>
</dbReference>
<keyword evidence="4 10" id="KW-0677">Repeat</keyword>
<dbReference type="CDD" id="cd01895">
    <property type="entry name" value="EngA2"/>
    <property type="match status" value="1"/>
</dbReference>
<dbReference type="HAMAP" id="MF_00195">
    <property type="entry name" value="GTPase_Der"/>
    <property type="match status" value="1"/>
</dbReference>
<dbReference type="PANTHER" id="PTHR43834">
    <property type="entry name" value="GTPASE DER"/>
    <property type="match status" value="1"/>
</dbReference>
<accession>A0A928TPU6</accession>
<evidence type="ECO:0000256" key="6">
    <source>
        <dbReference type="ARBA" id="ARBA00023134"/>
    </source>
</evidence>
<gene>
    <name evidence="8 12" type="primary">der</name>
    <name evidence="12" type="ORF">HS096_01270</name>
</gene>
<dbReference type="PROSITE" id="PS51712">
    <property type="entry name" value="G_ENGA"/>
    <property type="match status" value="2"/>
</dbReference>
<feature type="binding site" evidence="8">
    <location>
        <begin position="17"/>
        <end position="24"/>
    </location>
    <ligand>
        <name>GTP</name>
        <dbReference type="ChEBI" id="CHEBI:37565"/>
        <label>1</label>
    </ligand>
</feature>
<dbReference type="NCBIfam" id="TIGR00231">
    <property type="entry name" value="small_GTP"/>
    <property type="match status" value="2"/>
</dbReference>
<evidence type="ECO:0000256" key="1">
    <source>
        <dbReference type="ARBA" id="ARBA00008279"/>
    </source>
</evidence>
<dbReference type="InterPro" id="IPR006073">
    <property type="entry name" value="GTP-bd"/>
</dbReference>
<dbReference type="FunFam" id="3.40.50.300:FF:000040">
    <property type="entry name" value="GTPase Der"/>
    <property type="match status" value="1"/>
</dbReference>
<evidence type="ECO:0000256" key="7">
    <source>
        <dbReference type="ARBA" id="ARBA00032345"/>
    </source>
</evidence>
<sequence>MKQKALKARYPAVAIVGRANVGKSTLWNRIVEKKRALVSAEPHTTRDRNIAKAIWRGCQFEVIDTGGMDTEATEIGEGIRRQAERAMKEADVILFLVDGKTGVVPEDRELAKALRASGNKDIILVINKIEKLSQMGAPVERSVFSLGFGEAVPISAATGKGVGDLLDVVYARLDGKRLEPQEIPEAEEEPLNIVIMGRPNVGKSSLTNAILGEERVIVADIPHTTREPQDTHLLYHGHPVILVDTAGMRRASKLKKELDEEALRRNERALERADIAFLVLDATETPSGQDKQLAGLMRDEHKGMVIVANKWDLVKDKTARSAKEYEKTIRQAFPFLDWAPIVFISAKTGRRTDELLDHAFRIQGERRRVIDYNAANRLLKSVIKQKRPLQTLGPKSPRVHDMAQVSTEPPTFLVTVHGEKERLHPSWLKFVEKRLRQKFGFAGTPIVVKSSNVPLSKSERKWNVRGPGMAHVPNEE</sequence>
<protein>
    <recommendedName>
        <fullName evidence="2 8">GTPase Der</fullName>
    </recommendedName>
    <alternativeName>
        <fullName evidence="7 8">GTP-binding protein EngA</fullName>
    </alternativeName>
</protein>
<keyword evidence="3 8" id="KW-0690">Ribosome biogenesis</keyword>
<evidence type="ECO:0000256" key="4">
    <source>
        <dbReference type="ARBA" id="ARBA00022737"/>
    </source>
</evidence>
<dbReference type="GO" id="GO:0005525">
    <property type="term" value="F:GTP binding"/>
    <property type="evidence" value="ECO:0007669"/>
    <property type="project" value="UniProtKB-UniRule"/>
</dbReference>
<dbReference type="SUPFAM" id="SSF52540">
    <property type="entry name" value="P-loop containing nucleoside triphosphate hydrolases"/>
    <property type="match status" value="2"/>
</dbReference>
<keyword evidence="5 8" id="KW-0547">Nucleotide-binding</keyword>
<evidence type="ECO:0000256" key="9">
    <source>
        <dbReference type="PROSITE-ProRule" id="PRU01049"/>
    </source>
</evidence>
<dbReference type="PIRSF" id="PIRSF006485">
    <property type="entry name" value="GTP-binding_EngA"/>
    <property type="match status" value="1"/>
</dbReference>
<feature type="domain" description="EngA-type G" evidence="11">
    <location>
        <begin position="11"/>
        <end position="177"/>
    </location>
</feature>
<comment type="similarity">
    <text evidence="1 8 9 10">Belongs to the TRAFAC class TrmE-Era-EngA-EngB-Septin-like GTPase superfamily. EngA (Der) GTPase family.</text>
</comment>
<dbReference type="InterPro" id="IPR016484">
    <property type="entry name" value="GTPase_Der"/>
</dbReference>
<comment type="caution">
    <text evidence="12">The sequence shown here is derived from an EMBL/GenBank/DDBJ whole genome shotgun (WGS) entry which is preliminary data.</text>
</comment>
<dbReference type="EMBL" id="JABTTY010000001">
    <property type="protein sequence ID" value="MBE7525012.1"/>
    <property type="molecule type" value="Genomic_DNA"/>
</dbReference>
<dbReference type="AlphaFoldDB" id="A0A928TPU6"/>
<evidence type="ECO:0000256" key="8">
    <source>
        <dbReference type="HAMAP-Rule" id="MF_00195"/>
    </source>
</evidence>
<dbReference type="GO" id="GO:0042254">
    <property type="term" value="P:ribosome biogenesis"/>
    <property type="evidence" value="ECO:0007669"/>
    <property type="project" value="UniProtKB-KW"/>
</dbReference>
<feature type="binding site" evidence="8">
    <location>
        <begin position="127"/>
        <end position="130"/>
    </location>
    <ligand>
        <name>GTP</name>
        <dbReference type="ChEBI" id="CHEBI:37565"/>
        <label>1</label>
    </ligand>
</feature>
<dbReference type="Pfam" id="PF01926">
    <property type="entry name" value="MMR_HSR1"/>
    <property type="match status" value="2"/>
</dbReference>
<reference evidence="12" key="1">
    <citation type="submission" date="2020-05" db="EMBL/GenBank/DDBJ databases">
        <title>High-Quality Genomes of Partial-Nitritation/Anammox System by Hierarchical Clustering Based Hybrid Assembly.</title>
        <authorList>
            <person name="Liu L."/>
            <person name="Wang Y."/>
            <person name="Che Y."/>
            <person name="Chen Y."/>
            <person name="Xia Y."/>
            <person name="Luo R."/>
            <person name="Cheng S.H."/>
            <person name="Zheng C."/>
            <person name="Zhang T."/>
        </authorList>
    </citation>
    <scope>NUCLEOTIDE SEQUENCE</scope>
    <source>
        <strain evidence="12">H1_PAT1</strain>
    </source>
</reference>
<feature type="binding site" evidence="8">
    <location>
        <begin position="309"/>
        <end position="312"/>
    </location>
    <ligand>
        <name>GTP</name>
        <dbReference type="ChEBI" id="CHEBI:37565"/>
        <label>2</label>
    </ligand>
</feature>
<evidence type="ECO:0000313" key="13">
    <source>
        <dbReference type="Proteomes" id="UP000710385"/>
    </source>
</evidence>
<keyword evidence="6 8" id="KW-0342">GTP-binding</keyword>
<dbReference type="CDD" id="cd01894">
    <property type="entry name" value="EngA1"/>
    <property type="match status" value="1"/>
</dbReference>
<comment type="function">
    <text evidence="8 10">GTPase that plays an essential role in the late steps of ribosome biogenesis.</text>
</comment>
<evidence type="ECO:0000256" key="2">
    <source>
        <dbReference type="ARBA" id="ARBA00020953"/>
    </source>
</evidence>
<dbReference type="Pfam" id="PF14714">
    <property type="entry name" value="KH_dom-like"/>
    <property type="match status" value="1"/>
</dbReference>
<dbReference type="NCBIfam" id="TIGR03594">
    <property type="entry name" value="GTPase_EngA"/>
    <property type="match status" value="1"/>
</dbReference>
<proteinExistence type="inferred from homology"/>
<comment type="subunit">
    <text evidence="8">Associates with the 50S ribosomal subunit.</text>
</comment>
<organism evidence="12 13">
    <name type="scientific">candidate division WWE3 bacterium</name>
    <dbReference type="NCBI Taxonomy" id="2053526"/>
    <lineage>
        <taxon>Bacteria</taxon>
        <taxon>Katanobacteria</taxon>
    </lineage>
</organism>
<evidence type="ECO:0000256" key="3">
    <source>
        <dbReference type="ARBA" id="ARBA00022517"/>
    </source>
</evidence>
<feature type="binding site" evidence="8">
    <location>
        <begin position="197"/>
        <end position="204"/>
    </location>
    <ligand>
        <name>GTP</name>
        <dbReference type="ChEBI" id="CHEBI:37565"/>
        <label>2</label>
    </ligand>
</feature>
<evidence type="ECO:0000313" key="12">
    <source>
        <dbReference type="EMBL" id="MBE7525012.1"/>
    </source>
</evidence>
<dbReference type="Proteomes" id="UP000710385">
    <property type="component" value="Unassembled WGS sequence"/>
</dbReference>
<dbReference type="InterPro" id="IPR005225">
    <property type="entry name" value="Small_GTP-bd"/>
</dbReference>
<evidence type="ECO:0000259" key="11">
    <source>
        <dbReference type="PROSITE" id="PS51712"/>
    </source>
</evidence>
<evidence type="ECO:0000256" key="5">
    <source>
        <dbReference type="ARBA" id="ARBA00022741"/>
    </source>
</evidence>
<feature type="binding site" evidence="8">
    <location>
        <begin position="64"/>
        <end position="68"/>
    </location>
    <ligand>
        <name>GTP</name>
        <dbReference type="ChEBI" id="CHEBI:37565"/>
        <label>1</label>
    </ligand>
</feature>
<feature type="binding site" evidence="8">
    <location>
        <begin position="244"/>
        <end position="248"/>
    </location>
    <ligand>
        <name>GTP</name>
        <dbReference type="ChEBI" id="CHEBI:37565"/>
        <label>2</label>
    </ligand>
</feature>
<dbReference type="InterPro" id="IPR027417">
    <property type="entry name" value="P-loop_NTPase"/>
</dbReference>
<dbReference type="PANTHER" id="PTHR43834:SF6">
    <property type="entry name" value="GTPASE DER"/>
    <property type="match status" value="1"/>
</dbReference>
<feature type="domain" description="EngA-type G" evidence="11">
    <location>
        <begin position="191"/>
        <end position="367"/>
    </location>
</feature>
<dbReference type="Gene3D" id="3.30.300.20">
    <property type="match status" value="1"/>
</dbReference>
<dbReference type="Gene3D" id="3.40.50.300">
    <property type="entry name" value="P-loop containing nucleotide triphosphate hydrolases"/>
    <property type="match status" value="2"/>
</dbReference>
<evidence type="ECO:0000256" key="10">
    <source>
        <dbReference type="RuleBase" id="RU004481"/>
    </source>
</evidence>
<dbReference type="InterPro" id="IPR032859">
    <property type="entry name" value="KH_dom-like"/>
</dbReference>
<dbReference type="InterPro" id="IPR031166">
    <property type="entry name" value="G_ENGA"/>
</dbReference>